<dbReference type="UniPathway" id="UPA00053">
    <property type="reaction ID" value="UER00090"/>
</dbReference>
<evidence type="ECO:0000256" key="3">
    <source>
        <dbReference type="ARBA" id="ARBA00013036"/>
    </source>
</evidence>
<dbReference type="SUPFAM" id="SSF103263">
    <property type="entry name" value="Chorismate synthase, AroC"/>
    <property type="match status" value="1"/>
</dbReference>
<keyword evidence="5" id="KW-0057">Aromatic amino acid biosynthesis</keyword>
<reference evidence="7" key="1">
    <citation type="submission" date="2018-05" db="EMBL/GenBank/DDBJ databases">
        <authorList>
            <person name="Lanie J.A."/>
            <person name="Ng W.-L."/>
            <person name="Kazmierczak K.M."/>
            <person name="Andrzejewski T.M."/>
            <person name="Davidsen T.M."/>
            <person name="Wayne K.J."/>
            <person name="Tettelin H."/>
            <person name="Glass J.I."/>
            <person name="Rusch D."/>
            <person name="Podicherti R."/>
            <person name="Tsui H.-C.T."/>
            <person name="Winkler M.E."/>
        </authorList>
    </citation>
    <scope>NUCLEOTIDE SEQUENCE</scope>
</reference>
<dbReference type="InterPro" id="IPR035904">
    <property type="entry name" value="Chorismate_synth_AroC_sf"/>
</dbReference>
<dbReference type="InterPro" id="IPR000453">
    <property type="entry name" value="Chorismate_synth"/>
</dbReference>
<protein>
    <recommendedName>
        <fullName evidence="3">chorismate synthase</fullName>
        <ecNumber evidence="3">4.2.3.5</ecNumber>
    </recommendedName>
</protein>
<keyword evidence="6" id="KW-0456">Lyase</keyword>
<accession>A0A382KJU9</accession>
<evidence type="ECO:0000313" key="7">
    <source>
        <dbReference type="EMBL" id="SVC23875.1"/>
    </source>
</evidence>
<evidence type="ECO:0000256" key="4">
    <source>
        <dbReference type="ARBA" id="ARBA00022605"/>
    </source>
</evidence>
<dbReference type="InterPro" id="IPR020541">
    <property type="entry name" value="Chorismate_synthase_CS"/>
</dbReference>
<organism evidence="7">
    <name type="scientific">marine metagenome</name>
    <dbReference type="NCBI Taxonomy" id="408172"/>
    <lineage>
        <taxon>unclassified sequences</taxon>
        <taxon>metagenomes</taxon>
        <taxon>ecological metagenomes</taxon>
    </lineage>
</organism>
<proteinExistence type="inferred from homology"/>
<dbReference type="Gene3D" id="3.60.150.10">
    <property type="entry name" value="Chorismate synthase AroC"/>
    <property type="match status" value="1"/>
</dbReference>
<comment type="similarity">
    <text evidence="2">Belongs to the chorismate synthase family.</text>
</comment>
<dbReference type="Pfam" id="PF01264">
    <property type="entry name" value="Chorismate_synt"/>
    <property type="match status" value="1"/>
</dbReference>
<dbReference type="GO" id="GO:0004107">
    <property type="term" value="F:chorismate synthase activity"/>
    <property type="evidence" value="ECO:0007669"/>
    <property type="project" value="UniProtKB-EC"/>
</dbReference>
<evidence type="ECO:0000256" key="1">
    <source>
        <dbReference type="ARBA" id="ARBA00005044"/>
    </source>
</evidence>
<comment type="pathway">
    <text evidence="1">Metabolic intermediate biosynthesis; chorismate biosynthesis; chorismate from D-erythrose 4-phosphate and phosphoenolpyruvate: step 7/7.</text>
</comment>
<dbReference type="GO" id="GO:0009073">
    <property type="term" value="P:aromatic amino acid family biosynthetic process"/>
    <property type="evidence" value="ECO:0007669"/>
    <property type="project" value="UniProtKB-KW"/>
</dbReference>
<dbReference type="PANTHER" id="PTHR21085:SF0">
    <property type="entry name" value="CHORISMATE SYNTHASE"/>
    <property type="match status" value="1"/>
</dbReference>
<dbReference type="GO" id="GO:0009423">
    <property type="term" value="P:chorismate biosynthetic process"/>
    <property type="evidence" value="ECO:0007669"/>
    <property type="project" value="UniProtKB-UniPathway"/>
</dbReference>
<keyword evidence="4" id="KW-0028">Amino-acid biosynthesis</keyword>
<dbReference type="PANTHER" id="PTHR21085">
    <property type="entry name" value="CHORISMATE SYNTHASE"/>
    <property type="match status" value="1"/>
</dbReference>
<dbReference type="EMBL" id="UINC01080696">
    <property type="protein sequence ID" value="SVC23875.1"/>
    <property type="molecule type" value="Genomic_DNA"/>
</dbReference>
<dbReference type="PROSITE" id="PS00787">
    <property type="entry name" value="CHORISMATE_SYNTHASE_1"/>
    <property type="match status" value="1"/>
</dbReference>
<feature type="non-terminal residue" evidence="7">
    <location>
        <position position="81"/>
    </location>
</feature>
<name>A0A382KJU9_9ZZZZ</name>
<dbReference type="AlphaFoldDB" id="A0A382KJU9"/>
<dbReference type="GO" id="GO:0005829">
    <property type="term" value="C:cytosol"/>
    <property type="evidence" value="ECO:0007669"/>
    <property type="project" value="TreeGrafter"/>
</dbReference>
<evidence type="ECO:0000256" key="6">
    <source>
        <dbReference type="ARBA" id="ARBA00023239"/>
    </source>
</evidence>
<evidence type="ECO:0000256" key="5">
    <source>
        <dbReference type="ARBA" id="ARBA00023141"/>
    </source>
</evidence>
<dbReference type="EC" id="4.2.3.5" evidence="3"/>
<dbReference type="GO" id="GO:0008652">
    <property type="term" value="P:amino acid biosynthetic process"/>
    <property type="evidence" value="ECO:0007669"/>
    <property type="project" value="UniProtKB-KW"/>
</dbReference>
<evidence type="ECO:0000256" key="2">
    <source>
        <dbReference type="ARBA" id="ARBA00008014"/>
    </source>
</evidence>
<sequence length="81" mass="8877">MKFLTAGESHGRGLLGIVDGIPAGLEVAEDYIGVQLARRQMGHGRGGRMKIEKDWAEIWCGVRYGQTLGAPIGLIVRNKDW</sequence>
<dbReference type="GO" id="GO:0010181">
    <property type="term" value="F:FMN binding"/>
    <property type="evidence" value="ECO:0007669"/>
    <property type="project" value="TreeGrafter"/>
</dbReference>
<gene>
    <name evidence="7" type="ORF">METZ01_LOCUS276729</name>
</gene>